<dbReference type="STRING" id="1002526.SAMN05216578_104166"/>
<dbReference type="EMBL" id="FOYD01000004">
    <property type="protein sequence ID" value="SFQ81022.1"/>
    <property type="molecule type" value="Genomic_DNA"/>
</dbReference>
<dbReference type="GO" id="GO:0006629">
    <property type="term" value="P:lipid metabolic process"/>
    <property type="evidence" value="ECO:0007669"/>
    <property type="project" value="InterPro"/>
</dbReference>
<gene>
    <name evidence="1" type="ORF">SAMN05216578_104166</name>
</gene>
<dbReference type="RefSeq" id="WP_090538582.1">
    <property type="nucleotide sequence ID" value="NZ_FOYD01000004.1"/>
</dbReference>
<organism evidence="1 2">
    <name type="scientific">Halopseudomonas formosensis</name>
    <dbReference type="NCBI Taxonomy" id="1002526"/>
    <lineage>
        <taxon>Bacteria</taxon>
        <taxon>Pseudomonadati</taxon>
        <taxon>Pseudomonadota</taxon>
        <taxon>Gammaproteobacteria</taxon>
        <taxon>Pseudomonadales</taxon>
        <taxon>Pseudomonadaceae</taxon>
        <taxon>Halopseudomonas</taxon>
    </lineage>
</organism>
<dbReference type="Pfam" id="PF03009">
    <property type="entry name" value="GDPD"/>
    <property type="match status" value="1"/>
</dbReference>
<proteinExistence type="predicted"/>
<dbReference type="OrthoDB" id="9795622at2"/>
<dbReference type="PANTHER" id="PTHR46211:SF1">
    <property type="entry name" value="GLYCEROPHOSPHODIESTER PHOSPHODIESTERASE, CYTOPLASMIC"/>
    <property type="match status" value="1"/>
</dbReference>
<dbReference type="InterPro" id="IPR030395">
    <property type="entry name" value="GP_PDE_dom"/>
</dbReference>
<dbReference type="CDD" id="cd08556">
    <property type="entry name" value="GDPD"/>
    <property type="match status" value="1"/>
</dbReference>
<dbReference type="PROSITE" id="PS51704">
    <property type="entry name" value="GP_PDE"/>
    <property type="match status" value="1"/>
</dbReference>
<dbReference type="InterPro" id="IPR017946">
    <property type="entry name" value="PLC-like_Pdiesterase_TIM-brl"/>
</dbReference>
<evidence type="ECO:0000313" key="1">
    <source>
        <dbReference type="EMBL" id="SFQ81022.1"/>
    </source>
</evidence>
<reference evidence="1 2" key="1">
    <citation type="submission" date="2016-10" db="EMBL/GenBank/DDBJ databases">
        <authorList>
            <person name="de Groot N.N."/>
        </authorList>
    </citation>
    <scope>NUCLEOTIDE SEQUENCE [LARGE SCALE GENOMIC DNA]</scope>
    <source>
        <strain evidence="1 2">JCM 18415</strain>
    </source>
</reference>
<dbReference type="PANTHER" id="PTHR46211">
    <property type="entry name" value="GLYCEROPHOSPHORYL DIESTER PHOSPHODIESTERASE"/>
    <property type="match status" value="1"/>
</dbReference>
<dbReference type="Proteomes" id="UP000242815">
    <property type="component" value="Unassembled WGS sequence"/>
</dbReference>
<dbReference type="AlphaFoldDB" id="A0A1I6BJC4"/>
<name>A0A1I6BJC4_9GAMM</name>
<dbReference type="GO" id="GO:0008081">
    <property type="term" value="F:phosphoric diester hydrolase activity"/>
    <property type="evidence" value="ECO:0007669"/>
    <property type="project" value="InterPro"/>
</dbReference>
<dbReference type="Gene3D" id="3.20.20.190">
    <property type="entry name" value="Phosphatidylinositol (PI) phosphodiesterase"/>
    <property type="match status" value="1"/>
</dbReference>
<sequence length="249" mass="27374">MLIYGHRGARGEAPENTLASFASALQAGVTRVELDLHLSADHQLMVIHDPTLQRTTGIRGRVAAHTAEQLGRMDARLGLKGWPDPCPIPTLEQLFQTFPQFEHYQLEVKSGSRGQAGAVLEAITDLVGRYQLHDKVVITSASRDLLRHARNNQCPLPTGLVEEYGMLDPVKSALRYQCRFLALSWKLCTPARVAQAQSHGLHVSVWTVNEPSLMLKLRDMGVDSLITDVPHLAMTVLSARPSPAPQPAD</sequence>
<evidence type="ECO:0000313" key="2">
    <source>
        <dbReference type="Proteomes" id="UP000242815"/>
    </source>
</evidence>
<dbReference type="SUPFAM" id="SSF51695">
    <property type="entry name" value="PLC-like phosphodiesterases"/>
    <property type="match status" value="1"/>
</dbReference>
<accession>A0A1I6BJC4</accession>
<protein>
    <submittedName>
        <fullName evidence="1">Glycerophosphoryl diester phosphodiesterase</fullName>
    </submittedName>
</protein>